<sequence>MLNRRRRRSPETLDKGRARSEVPAVSRRSVSISEPELQLLRRLIDASPSQLEAITAAHPDIGGKLDILKVLSDAGISLDKVRYIQS</sequence>
<accession>A0A9N7LUQ2</accession>
<dbReference type="EMBL" id="AP026368">
    <property type="protein sequence ID" value="BDN85422.1"/>
    <property type="molecule type" value="Genomic_DNA"/>
</dbReference>
<evidence type="ECO:0000313" key="2">
    <source>
        <dbReference type="EMBL" id="BDN85422.1"/>
    </source>
</evidence>
<gene>
    <name evidence="2" type="ORF">NJB1907Z4_P0740</name>
</gene>
<keyword evidence="3" id="KW-1185">Reference proteome</keyword>
<keyword evidence="2" id="KW-0614">Plasmid</keyword>
<proteinExistence type="predicted"/>
<name>A0A9N7LUQ2_9MYCO</name>
<geneLocation type="plasmid" evidence="2 3">
    <name>pMUM005</name>
</geneLocation>
<protein>
    <submittedName>
        <fullName evidence="2">Uncharacterized protein</fullName>
    </submittedName>
</protein>
<organism evidence="2 3">
    <name type="scientific">Mycobacterium pseudoshottsii</name>
    <dbReference type="NCBI Taxonomy" id="265949"/>
    <lineage>
        <taxon>Bacteria</taxon>
        <taxon>Bacillati</taxon>
        <taxon>Actinomycetota</taxon>
        <taxon>Actinomycetes</taxon>
        <taxon>Mycobacteriales</taxon>
        <taxon>Mycobacteriaceae</taxon>
        <taxon>Mycobacterium</taxon>
        <taxon>Mycobacterium ulcerans group</taxon>
    </lineage>
</organism>
<feature type="compositionally biased region" description="Basic and acidic residues" evidence="1">
    <location>
        <begin position="9"/>
        <end position="20"/>
    </location>
</feature>
<dbReference type="Proteomes" id="UP001058626">
    <property type="component" value="Plasmid pMUM005"/>
</dbReference>
<evidence type="ECO:0000313" key="3">
    <source>
        <dbReference type="Proteomes" id="UP001058626"/>
    </source>
</evidence>
<dbReference type="AlphaFoldDB" id="A0A9N7LUQ2"/>
<evidence type="ECO:0000256" key="1">
    <source>
        <dbReference type="SAM" id="MobiDB-lite"/>
    </source>
</evidence>
<feature type="region of interest" description="Disordered" evidence="1">
    <location>
        <begin position="1"/>
        <end position="27"/>
    </location>
</feature>
<reference evidence="2" key="1">
    <citation type="submission" date="2022-06" db="EMBL/GenBank/DDBJ databases">
        <title>Complete genome sequence of Mycobacterium pseudoshottsii NJB1907-Z4.</title>
        <authorList>
            <person name="Komine T."/>
            <person name="Fukano H."/>
            <person name="Wada S."/>
        </authorList>
    </citation>
    <scope>NUCLEOTIDE SEQUENCE</scope>
    <source>
        <strain evidence="2">NJB1907-Z4</strain>
        <plasmid evidence="2">pMUM005</plasmid>
    </source>
</reference>